<accession>A0A0E9QT78</accession>
<reference evidence="2" key="1">
    <citation type="submission" date="2014-11" db="EMBL/GenBank/DDBJ databases">
        <authorList>
            <person name="Amaro Gonzalez C."/>
        </authorList>
    </citation>
    <scope>NUCLEOTIDE SEQUENCE</scope>
</reference>
<feature type="chain" id="PRO_5002431578" evidence="1">
    <location>
        <begin position="17"/>
        <end position="71"/>
    </location>
</feature>
<dbReference type="AlphaFoldDB" id="A0A0E9QT78"/>
<reference evidence="2" key="2">
    <citation type="journal article" date="2015" name="Fish Shellfish Immunol.">
        <title>Early steps in the European eel (Anguilla anguilla)-Vibrio vulnificus interaction in the gills: Role of the RtxA13 toxin.</title>
        <authorList>
            <person name="Callol A."/>
            <person name="Pajuelo D."/>
            <person name="Ebbesson L."/>
            <person name="Teles M."/>
            <person name="MacKenzie S."/>
            <person name="Amaro C."/>
        </authorList>
    </citation>
    <scope>NUCLEOTIDE SEQUENCE</scope>
</reference>
<evidence type="ECO:0000256" key="1">
    <source>
        <dbReference type="SAM" id="SignalP"/>
    </source>
</evidence>
<dbReference type="EMBL" id="GBXM01088925">
    <property type="protein sequence ID" value="JAH19652.1"/>
    <property type="molecule type" value="Transcribed_RNA"/>
</dbReference>
<sequence>MRFFILFFLTKFCSLGIRQLPLKAREVPLDPVKSNQAPHRSRVSTKTFKKNLKCSLAWRCFVFFLIYCTFI</sequence>
<protein>
    <submittedName>
        <fullName evidence="2">Uncharacterized protein</fullName>
    </submittedName>
</protein>
<evidence type="ECO:0000313" key="2">
    <source>
        <dbReference type="EMBL" id="JAH19652.1"/>
    </source>
</evidence>
<name>A0A0E9QT78_ANGAN</name>
<feature type="signal peptide" evidence="1">
    <location>
        <begin position="1"/>
        <end position="16"/>
    </location>
</feature>
<organism evidence="2">
    <name type="scientific">Anguilla anguilla</name>
    <name type="common">European freshwater eel</name>
    <name type="synonym">Muraena anguilla</name>
    <dbReference type="NCBI Taxonomy" id="7936"/>
    <lineage>
        <taxon>Eukaryota</taxon>
        <taxon>Metazoa</taxon>
        <taxon>Chordata</taxon>
        <taxon>Craniata</taxon>
        <taxon>Vertebrata</taxon>
        <taxon>Euteleostomi</taxon>
        <taxon>Actinopterygii</taxon>
        <taxon>Neopterygii</taxon>
        <taxon>Teleostei</taxon>
        <taxon>Anguilliformes</taxon>
        <taxon>Anguillidae</taxon>
        <taxon>Anguilla</taxon>
    </lineage>
</organism>
<keyword evidence="1" id="KW-0732">Signal</keyword>
<proteinExistence type="predicted"/>